<dbReference type="Pfam" id="PF24681">
    <property type="entry name" value="Kelch_KLHDC2_KLHL20_DRC7"/>
    <property type="match status" value="2"/>
</dbReference>
<protein>
    <recommendedName>
        <fullName evidence="5">DCD domain-containing protein</fullName>
    </recommendedName>
</protein>
<dbReference type="SUPFAM" id="SSF117281">
    <property type="entry name" value="Kelch motif"/>
    <property type="match status" value="2"/>
</dbReference>
<dbReference type="AlphaFoldDB" id="A0A5N5MPL7"/>
<accession>A0A5N5MPL7</accession>
<keyword evidence="4" id="KW-1185">Reference proteome</keyword>
<dbReference type="PANTHER" id="PTHR46228:SF2">
    <property type="entry name" value="KELCH REPEAT PROTEIN (AFU_ORTHOLOGUE AFUA_4G14350)"/>
    <property type="match status" value="1"/>
</dbReference>
<comment type="caution">
    <text evidence="3">The sequence shown here is derived from an EMBL/GenBank/DDBJ whole genome shotgun (WGS) entry which is preliminary data.</text>
</comment>
<dbReference type="PANTHER" id="PTHR46228">
    <property type="entry name" value="KELCH DOMAIN-CONTAINING PROTEIN"/>
    <property type="match status" value="1"/>
</dbReference>
<dbReference type="EMBL" id="VDCV01000005">
    <property type="protein sequence ID" value="KAB5556126.1"/>
    <property type="molecule type" value="Genomic_DNA"/>
</dbReference>
<sequence>MGSQGDEAAKKAAMWLYPKVLGFNPSERWGHSACYSHGVVYVFGVCTIFQVFYGKYLAKETLVWNTGPRDSHSAVLVGRQMIVFGGTNGSKKVNDLHILDLGTKEWINPECKGTPPSPRESHTATLIGDDRIMVFGGSGEGEANYLNDLHVLHLKSMRWTSPEVKGNIPAPRDSHSAVQIGNKLFVYGGDRGDRYHGDVDVLDTDTLTWTKALASLTLFYSYEENFALILRFYFFQFLAFKKRFNVLFMYLKTADSFTSFLYLTLSRNQQIGGVGEKHYYIDVWVLDVSTCSWNQLEISGQQPQGRFSHTAVVTDSDIVIYGGCREDERPLNQLLVLQPGAEHPNGRHNISMCKIFGQHWNQEKRRFLPGAEDISTMFPGNNEIVRKGSYESEESKQPFQFSSDTLHHKKIRTTNSKVWEIDLEQEEHSLPFSQHSSSSQSDQEKITVQKSVDSLTSCKGLDFFRHINKIPRNYQADDAASNQKLRPVVRKTRHSLQISREHKRDEQYVHGRFGRQGTPVPAMERRPMESGSIQNLVGAEVRGKVDGAFDAGLLMTATVNGKIFRGVLFSPAPGFVSQNHASPATQIPIDHQFPNSNHIDSLKPSYHPTTFSVQEPSHSFRQTQMTRTYPVIGAAPSLAKESNPRSDLQGVVLTLGGPASGHKFRLQELSNLAILNSKVGLLC</sequence>
<evidence type="ECO:0008006" key="5">
    <source>
        <dbReference type="Google" id="ProtNLM"/>
    </source>
</evidence>
<proteinExistence type="predicted"/>
<keyword evidence="2" id="KW-0677">Repeat</keyword>
<evidence type="ECO:0000313" key="4">
    <source>
        <dbReference type="Proteomes" id="UP000326939"/>
    </source>
</evidence>
<dbReference type="InterPro" id="IPR015915">
    <property type="entry name" value="Kelch-typ_b-propeller"/>
</dbReference>
<evidence type="ECO:0000256" key="2">
    <source>
        <dbReference type="ARBA" id="ARBA00022737"/>
    </source>
</evidence>
<reference evidence="4" key="1">
    <citation type="journal article" date="2019" name="Gigascience">
        <title>De novo genome assembly of the endangered Acer yangbiense, a plant species with extremely small populations endemic to Yunnan Province, China.</title>
        <authorList>
            <person name="Yang J."/>
            <person name="Wariss H.M."/>
            <person name="Tao L."/>
            <person name="Zhang R."/>
            <person name="Yun Q."/>
            <person name="Hollingsworth P."/>
            <person name="Dao Z."/>
            <person name="Luo G."/>
            <person name="Guo H."/>
            <person name="Ma Y."/>
            <person name="Sun W."/>
        </authorList>
    </citation>
    <scope>NUCLEOTIDE SEQUENCE [LARGE SCALE GENOMIC DNA]</scope>
    <source>
        <strain evidence="4">cv. br00</strain>
    </source>
</reference>
<dbReference type="Gene3D" id="2.120.10.80">
    <property type="entry name" value="Kelch-type beta propeller"/>
    <property type="match status" value="2"/>
</dbReference>
<dbReference type="Proteomes" id="UP000326939">
    <property type="component" value="Chromosome 5"/>
</dbReference>
<name>A0A5N5MPL7_9ROSI</name>
<keyword evidence="1" id="KW-0880">Kelch repeat</keyword>
<evidence type="ECO:0000313" key="3">
    <source>
        <dbReference type="EMBL" id="KAB5556126.1"/>
    </source>
</evidence>
<organism evidence="3 4">
    <name type="scientific">Salix brachista</name>
    <dbReference type="NCBI Taxonomy" id="2182728"/>
    <lineage>
        <taxon>Eukaryota</taxon>
        <taxon>Viridiplantae</taxon>
        <taxon>Streptophyta</taxon>
        <taxon>Embryophyta</taxon>
        <taxon>Tracheophyta</taxon>
        <taxon>Spermatophyta</taxon>
        <taxon>Magnoliopsida</taxon>
        <taxon>eudicotyledons</taxon>
        <taxon>Gunneridae</taxon>
        <taxon>Pentapetalae</taxon>
        <taxon>rosids</taxon>
        <taxon>fabids</taxon>
        <taxon>Malpighiales</taxon>
        <taxon>Salicaceae</taxon>
        <taxon>Saliceae</taxon>
        <taxon>Salix</taxon>
    </lineage>
</organism>
<gene>
    <name evidence="3" type="ORF">DKX38_007035</name>
</gene>
<evidence type="ECO:0000256" key="1">
    <source>
        <dbReference type="ARBA" id="ARBA00022441"/>
    </source>
</evidence>